<dbReference type="Gene3D" id="3.30.700.10">
    <property type="entry name" value="Glycoprotein, Type 4 Pilin"/>
    <property type="match status" value="1"/>
</dbReference>
<feature type="transmembrane region" description="Helical" evidence="1">
    <location>
        <begin position="20"/>
        <end position="42"/>
    </location>
</feature>
<dbReference type="InterPro" id="IPR012902">
    <property type="entry name" value="N_methyl_site"/>
</dbReference>
<reference evidence="3 5" key="2">
    <citation type="journal article" date="2018" name="Syst. Appl. Microbiol.">
        <title>Characterization and high-quality draft genome sequence of Herbivorax saccincola A7, an anaerobic, alkaliphilic, thermophilic, cellulolytic, and xylanolytic bacterium.</title>
        <authorList>
            <person name="Aikawa S."/>
            <person name="Baramee S."/>
            <person name="Sermsathanaswadi J."/>
            <person name="Thianheng P."/>
            <person name="Tachaapaikoon C."/>
            <person name="Shikata A."/>
            <person name="Waeonukul R."/>
            <person name="Pason P."/>
            <person name="Ratanakhanokchai K."/>
            <person name="Kosugi A."/>
        </authorList>
    </citation>
    <scope>NUCLEOTIDE SEQUENCE [LARGE SCALE GENOMIC DNA]</scope>
    <source>
        <strain evidence="3 5">A7</strain>
    </source>
</reference>
<gene>
    <name evidence="3" type="ORF">B9R14_08095</name>
    <name evidence="2" type="ORF">HVS_03470</name>
</gene>
<keyword evidence="1" id="KW-1133">Transmembrane helix</keyword>
<organism evidence="2 4">
    <name type="scientific">Acetivibrio saccincola</name>
    <dbReference type="NCBI Taxonomy" id="1677857"/>
    <lineage>
        <taxon>Bacteria</taxon>
        <taxon>Bacillati</taxon>
        <taxon>Bacillota</taxon>
        <taxon>Clostridia</taxon>
        <taxon>Eubacteriales</taxon>
        <taxon>Oscillospiraceae</taxon>
        <taxon>Acetivibrio</taxon>
    </lineage>
</organism>
<dbReference type="AlphaFoldDB" id="A0A2K9DYR9"/>
<dbReference type="EMBL" id="NEMB01000003">
    <property type="protein sequence ID" value="PQQ66711.1"/>
    <property type="molecule type" value="Genomic_DNA"/>
</dbReference>
<evidence type="ECO:0000313" key="2">
    <source>
        <dbReference type="EMBL" id="AUG56642.1"/>
    </source>
</evidence>
<name>A0A2K9DYR9_9FIRM</name>
<evidence type="ECO:0000313" key="4">
    <source>
        <dbReference type="Proteomes" id="UP000233534"/>
    </source>
</evidence>
<keyword evidence="4" id="KW-1185">Reference proteome</keyword>
<evidence type="ECO:0000313" key="5">
    <source>
        <dbReference type="Proteomes" id="UP000239720"/>
    </source>
</evidence>
<dbReference type="KEGG" id="hsc:HVS_03470"/>
<evidence type="ECO:0008006" key="6">
    <source>
        <dbReference type="Google" id="ProtNLM"/>
    </source>
</evidence>
<keyword evidence="1" id="KW-0472">Membrane</keyword>
<keyword evidence="1" id="KW-0812">Transmembrane</keyword>
<dbReference type="EMBL" id="CP025197">
    <property type="protein sequence ID" value="AUG56642.1"/>
    <property type="molecule type" value="Genomic_DNA"/>
</dbReference>
<proteinExistence type="predicted"/>
<protein>
    <recommendedName>
        <fullName evidence="6">Prepilin-type N-terminal cleavage/methylation domain-containing protein</fullName>
    </recommendedName>
</protein>
<accession>A0A2K9DYR9</accession>
<reference evidence="2 4" key="1">
    <citation type="submission" date="2017-12" db="EMBL/GenBank/DDBJ databases">
        <title>Complete genome sequence of Herbivorax saccincola GGR1, a novel Cellulosome-producing hydrolytic bacterium in a thermophilic biogas plant, established by Illumina and Nanopore MinION sequencing.</title>
        <authorList>
            <person name="Pechtl A."/>
            <person name="Ruckert C."/>
            <person name="Koeck D.E."/>
            <person name="Maus I."/>
            <person name="Winkler A."/>
            <person name="Kalinowski J."/>
            <person name="Puhler A."/>
            <person name="Schwarz W.W."/>
            <person name="Zverlov V.V."/>
            <person name="Schluter A."/>
            <person name="Liebl W."/>
        </authorList>
    </citation>
    <scope>NUCLEOTIDE SEQUENCE [LARGE SCALE GENOMIC DNA]</scope>
    <source>
        <strain evidence="2">GGR1</strain>
        <strain evidence="4">SR1</strain>
    </source>
</reference>
<dbReference type="RefSeq" id="WP_101299244.1">
    <property type="nucleotide sequence ID" value="NZ_CP025197.1"/>
</dbReference>
<dbReference type="InterPro" id="IPR045584">
    <property type="entry name" value="Pilin-like"/>
</dbReference>
<sequence>MTKKMIKVIRNKNGFSLVELLIVIALLGIIAAIGFLTLTGVLNSSRQKVDYQNADLIERAIEAYMFLTEDGELKHLTNSSNDKINNGDDSEKLILILQDKIINAKNGEELEPLLVPKEGKAPSADNFATQWEEHKGYKIEIYSDNMTCDVYPVKDVNDAKININ</sequence>
<evidence type="ECO:0000256" key="1">
    <source>
        <dbReference type="SAM" id="Phobius"/>
    </source>
</evidence>
<dbReference type="SUPFAM" id="SSF54523">
    <property type="entry name" value="Pili subunits"/>
    <property type="match status" value="1"/>
</dbReference>
<dbReference type="Pfam" id="PF07963">
    <property type="entry name" value="N_methyl"/>
    <property type="match status" value="1"/>
</dbReference>
<dbReference type="Proteomes" id="UP000233534">
    <property type="component" value="Chromosome"/>
</dbReference>
<evidence type="ECO:0000313" key="3">
    <source>
        <dbReference type="EMBL" id="PQQ66711.1"/>
    </source>
</evidence>
<dbReference type="NCBIfam" id="TIGR02532">
    <property type="entry name" value="IV_pilin_GFxxxE"/>
    <property type="match status" value="1"/>
</dbReference>
<dbReference type="Proteomes" id="UP000239720">
    <property type="component" value="Unassembled WGS sequence"/>
</dbReference>